<keyword evidence="1" id="KW-0472">Membrane</keyword>
<protein>
    <submittedName>
        <fullName evidence="2">Uncharacterized protein</fullName>
    </submittedName>
</protein>
<sequence length="368" mass="38180">MKKITYVLLALLVCATFIGAGSAFTYTSGAVVDPSGSLSPGEAVTASMTIGLPKDSISTSGSLKLTTALRDSTLWTVYVYKGTVVNNQTSEDALITTFSSTSFAYTISGFVLDYDQPVTLYIALSGLVPDSLKGQSVTILKIDENSGSATASGYSTYSSPSQNVYNPDDFSGMVTSTETDIASLDSRISTYTAYGIDVSSVVTNLESAKTSLAAAKAAGTADIALANKKLEAATTSLNAAEKALSLAGLNAIKANTDAVDLIVTELYGKGWDTEAKLLATTNQGIKNTYDVAAISYNAGGTPDVDENLKASEQAVADGNAYLEKASASPLAAIGNILPIIIVIVVAVVVVFGAIIFIRRRRGGWDELG</sequence>
<dbReference type="KEGG" id="mla:Mlab_1490"/>
<evidence type="ECO:0000313" key="2">
    <source>
        <dbReference type="EMBL" id="ABN07654.1"/>
    </source>
</evidence>
<name>A2STJ8_METLZ</name>
<organism evidence="2 3">
    <name type="scientific">Methanocorpusculum labreanum (strain ATCC 43576 / DSM 4855 / Z)</name>
    <dbReference type="NCBI Taxonomy" id="410358"/>
    <lineage>
        <taxon>Archaea</taxon>
        <taxon>Methanobacteriati</taxon>
        <taxon>Methanobacteriota</taxon>
        <taxon>Stenosarchaea group</taxon>
        <taxon>Methanomicrobia</taxon>
        <taxon>Methanomicrobiales</taxon>
        <taxon>Methanocorpusculaceae</taxon>
        <taxon>Methanocorpusculum</taxon>
    </lineage>
</organism>
<dbReference type="STRING" id="410358.Mlab_1490"/>
<keyword evidence="1" id="KW-1133">Transmembrane helix</keyword>
<keyword evidence="3" id="KW-1185">Reference proteome</keyword>
<evidence type="ECO:0000256" key="1">
    <source>
        <dbReference type="SAM" id="Phobius"/>
    </source>
</evidence>
<evidence type="ECO:0000313" key="3">
    <source>
        <dbReference type="Proteomes" id="UP000000365"/>
    </source>
</evidence>
<dbReference type="eggNOG" id="arCOG03888">
    <property type="taxonomic scope" value="Archaea"/>
</dbReference>
<dbReference type="OrthoDB" id="377723at2157"/>
<dbReference type="Proteomes" id="UP000000365">
    <property type="component" value="Chromosome"/>
</dbReference>
<accession>A2STJ8</accession>
<gene>
    <name evidence="2" type="ordered locus">Mlab_1490</name>
</gene>
<dbReference type="AlphaFoldDB" id="A2STJ8"/>
<reference evidence="2 3" key="1">
    <citation type="journal article" date="2009" name="Stand. Genomic Sci.">
        <title>Complete genome sequence of Methanocorpusculum labreanum type strain Z.</title>
        <authorList>
            <person name="Anderson I.J."/>
            <person name="Sieprawska-Lupa M."/>
            <person name="Goltsman E."/>
            <person name="Lapidus A."/>
            <person name="Copeland A."/>
            <person name="Glavina Del Rio T."/>
            <person name="Tice H."/>
            <person name="Dalin E."/>
            <person name="Barry K."/>
            <person name="Pitluck S."/>
            <person name="Hauser L."/>
            <person name="Land M."/>
            <person name="Lucas S."/>
            <person name="Richardson P."/>
            <person name="Whitman W.B."/>
            <person name="Kyrpides N.C."/>
        </authorList>
    </citation>
    <scope>NUCLEOTIDE SEQUENCE [LARGE SCALE GENOMIC DNA]</scope>
    <source>
        <strain evidence="3">ATCC 43576 / DSM 4855 / Z</strain>
    </source>
</reference>
<feature type="transmembrane region" description="Helical" evidence="1">
    <location>
        <begin position="336"/>
        <end position="357"/>
    </location>
</feature>
<keyword evidence="1" id="KW-0812">Transmembrane</keyword>
<dbReference type="RefSeq" id="WP_011833857.1">
    <property type="nucleotide sequence ID" value="NC_008942.1"/>
</dbReference>
<dbReference type="HOGENOM" id="CLU_061945_0_0_2"/>
<proteinExistence type="predicted"/>
<dbReference type="EMBL" id="CP000559">
    <property type="protein sequence ID" value="ABN07654.1"/>
    <property type="molecule type" value="Genomic_DNA"/>
</dbReference>
<dbReference type="GeneID" id="4795853"/>